<sequence length="145" mass="16164">MYACEVAFNNAICNLNSSVFTSQQKAAKAYGVVKSIIQERLASCQSHTIAHQHQQQLTLEQEDFLVQWILEDDSCAQPPTHTCIQEMATCFLHMNHNSVPLGNEWISQFLSQQPCIASDVGQTIKTPRAQAASPDVIRTSLELFV</sequence>
<reference evidence="1" key="1">
    <citation type="journal article" date="2020" name="Stud. Mycol.">
        <title>101 Dothideomycetes genomes: a test case for predicting lifestyles and emergence of pathogens.</title>
        <authorList>
            <person name="Haridas S."/>
            <person name="Albert R."/>
            <person name="Binder M."/>
            <person name="Bloem J."/>
            <person name="Labutti K."/>
            <person name="Salamov A."/>
            <person name="Andreopoulos B."/>
            <person name="Baker S."/>
            <person name="Barry K."/>
            <person name="Bills G."/>
            <person name="Bluhm B."/>
            <person name="Cannon C."/>
            <person name="Castanera R."/>
            <person name="Culley D."/>
            <person name="Daum C."/>
            <person name="Ezra D."/>
            <person name="Gonzalez J."/>
            <person name="Henrissat B."/>
            <person name="Kuo A."/>
            <person name="Liang C."/>
            <person name="Lipzen A."/>
            <person name="Lutzoni F."/>
            <person name="Magnuson J."/>
            <person name="Mondo S."/>
            <person name="Nolan M."/>
            <person name="Ohm R."/>
            <person name="Pangilinan J."/>
            <person name="Park H.-J."/>
            <person name="Ramirez L."/>
            <person name="Alfaro M."/>
            <person name="Sun H."/>
            <person name="Tritt A."/>
            <person name="Yoshinaga Y."/>
            <person name="Zwiers L.-H."/>
            <person name="Turgeon B."/>
            <person name="Goodwin S."/>
            <person name="Spatafora J."/>
            <person name="Crous P."/>
            <person name="Grigoriev I."/>
        </authorList>
    </citation>
    <scope>NUCLEOTIDE SEQUENCE</scope>
    <source>
        <strain evidence="1">CBS 525.71</strain>
    </source>
</reference>
<evidence type="ECO:0000313" key="1">
    <source>
        <dbReference type="EMBL" id="KAF2623710.1"/>
    </source>
</evidence>
<evidence type="ECO:0000313" key="2">
    <source>
        <dbReference type="Proteomes" id="UP000799754"/>
    </source>
</evidence>
<dbReference type="EMBL" id="MU006735">
    <property type="protein sequence ID" value="KAF2623710.1"/>
    <property type="molecule type" value="Genomic_DNA"/>
</dbReference>
<organism evidence="1 2">
    <name type="scientific">Macroventuria anomochaeta</name>
    <dbReference type="NCBI Taxonomy" id="301207"/>
    <lineage>
        <taxon>Eukaryota</taxon>
        <taxon>Fungi</taxon>
        <taxon>Dikarya</taxon>
        <taxon>Ascomycota</taxon>
        <taxon>Pezizomycotina</taxon>
        <taxon>Dothideomycetes</taxon>
        <taxon>Pleosporomycetidae</taxon>
        <taxon>Pleosporales</taxon>
        <taxon>Pleosporineae</taxon>
        <taxon>Didymellaceae</taxon>
        <taxon>Macroventuria</taxon>
    </lineage>
</organism>
<accession>A0ACB6RQN3</accession>
<proteinExistence type="predicted"/>
<gene>
    <name evidence="1" type="ORF">BU25DRAFT_349420</name>
</gene>
<keyword evidence="2" id="KW-1185">Reference proteome</keyword>
<name>A0ACB6RQN3_9PLEO</name>
<dbReference type="Proteomes" id="UP000799754">
    <property type="component" value="Unassembled WGS sequence"/>
</dbReference>
<protein>
    <submittedName>
        <fullName evidence="1">Uncharacterized protein</fullName>
    </submittedName>
</protein>
<comment type="caution">
    <text evidence="1">The sequence shown here is derived from an EMBL/GenBank/DDBJ whole genome shotgun (WGS) entry which is preliminary data.</text>
</comment>